<evidence type="ECO:0000313" key="8">
    <source>
        <dbReference type="EMBL" id="ACU03788.1"/>
    </source>
</evidence>
<dbReference type="SUPFAM" id="SSF48452">
    <property type="entry name" value="TPR-like"/>
    <property type="match status" value="1"/>
</dbReference>
<dbReference type="eggNOG" id="ENOG503310S">
    <property type="taxonomic scope" value="Bacteria"/>
</dbReference>
<keyword evidence="5" id="KW-0998">Cell outer membrane</keyword>
<dbReference type="InterPro" id="IPR012944">
    <property type="entry name" value="SusD_RagB_dom"/>
</dbReference>
<feature type="domain" description="RagB/SusD" evidence="6">
    <location>
        <begin position="287"/>
        <end position="511"/>
    </location>
</feature>
<dbReference type="Gene3D" id="1.25.40.390">
    <property type="match status" value="1"/>
</dbReference>
<protein>
    <recommendedName>
        <fullName evidence="10">RagB/SusD domain protein</fullName>
    </recommendedName>
</protein>
<dbReference type="EMBL" id="CP001681">
    <property type="protein sequence ID" value="ACU03788.1"/>
    <property type="molecule type" value="Genomic_DNA"/>
</dbReference>
<dbReference type="STRING" id="485917.Phep_1575"/>
<dbReference type="GO" id="GO:0009279">
    <property type="term" value="C:cell outer membrane"/>
    <property type="evidence" value="ECO:0007669"/>
    <property type="project" value="UniProtKB-SubCell"/>
</dbReference>
<evidence type="ECO:0000256" key="1">
    <source>
        <dbReference type="ARBA" id="ARBA00004442"/>
    </source>
</evidence>
<evidence type="ECO:0000256" key="4">
    <source>
        <dbReference type="ARBA" id="ARBA00023136"/>
    </source>
</evidence>
<dbReference type="HOGENOM" id="CLU_015553_3_2_10"/>
<dbReference type="InterPro" id="IPR033985">
    <property type="entry name" value="SusD-like_N"/>
</dbReference>
<dbReference type="Proteomes" id="UP000000852">
    <property type="component" value="Chromosome"/>
</dbReference>
<keyword evidence="4" id="KW-0472">Membrane</keyword>
<dbReference type="Pfam" id="PF14322">
    <property type="entry name" value="SusD-like_3"/>
    <property type="match status" value="1"/>
</dbReference>
<evidence type="ECO:0000256" key="2">
    <source>
        <dbReference type="ARBA" id="ARBA00006275"/>
    </source>
</evidence>
<evidence type="ECO:0000259" key="6">
    <source>
        <dbReference type="Pfam" id="PF07980"/>
    </source>
</evidence>
<proteinExistence type="inferred from homology"/>
<keyword evidence="9" id="KW-1185">Reference proteome</keyword>
<evidence type="ECO:0008006" key="10">
    <source>
        <dbReference type="Google" id="ProtNLM"/>
    </source>
</evidence>
<evidence type="ECO:0000256" key="3">
    <source>
        <dbReference type="ARBA" id="ARBA00022729"/>
    </source>
</evidence>
<evidence type="ECO:0000259" key="7">
    <source>
        <dbReference type="Pfam" id="PF14322"/>
    </source>
</evidence>
<evidence type="ECO:0000313" key="9">
    <source>
        <dbReference type="Proteomes" id="UP000000852"/>
    </source>
</evidence>
<evidence type="ECO:0000256" key="5">
    <source>
        <dbReference type="ARBA" id="ARBA00023237"/>
    </source>
</evidence>
<sequence length="541" mass="59623">MFYKVDMKKIFVVLTVCAMMCSCSKKLDVAPPNNITDEQIQALLAKGDPATIQLILGSLANNMPLLINSGTTGGFGSDDRYNNVQGLMAMRNLESNDIVFGNRPLTIFGGDEYRFLDFISSGVDKNSPYWGYSWNLITAANTLLNYLDDNTVGSNVKLQEYKARALTLRAYAYNFLMENYQDAYLQGGKSKLGVPLYDFYSPIQESKARATAEETYAFIKNDLNRAFQLFTSAGITYTTGVLTDFDLAVVGFLQTKVALHTGDWPTAIAKANEVLSKYPTLMTESVYGGKNIGTQVAPEIRPDQNGFLNINVNPEVIFGFPVGQAVNVHVGWMNPFGEGNGGLGEGYQRIDNRLYDKISANDFRKSVFVEGAWGNYAYPTSGAVRNIPSYINLKFAATHGIGGGTDKKLVNTAMTCYYMRVSEVLLMKAEAQAQASTDPSAAKATLNTLLAARTKQGQTALTCDTYPSMAGLTALQMVQLQTRIELWGEGGREFYNNKRWNIPVDRTSSTNHVDKSTYPVAKMTLQIPLDEMLYNGKSVQN</sequence>
<gene>
    <name evidence="8" type="ordered locus">Phep_1575</name>
</gene>
<feature type="domain" description="SusD-like N-terminal" evidence="7">
    <location>
        <begin position="124"/>
        <end position="230"/>
    </location>
</feature>
<keyword evidence="3" id="KW-0732">Signal</keyword>
<organism evidence="8 9">
    <name type="scientific">Pedobacter heparinus (strain ATCC 13125 / DSM 2366 / CIP 104194 / JCM 7457 / NBRC 12017 / NCIMB 9290 / NRRL B-14731 / HIM 762-3)</name>
    <dbReference type="NCBI Taxonomy" id="485917"/>
    <lineage>
        <taxon>Bacteria</taxon>
        <taxon>Pseudomonadati</taxon>
        <taxon>Bacteroidota</taxon>
        <taxon>Sphingobacteriia</taxon>
        <taxon>Sphingobacteriales</taxon>
        <taxon>Sphingobacteriaceae</taxon>
        <taxon>Pedobacter</taxon>
    </lineage>
</organism>
<comment type="subcellular location">
    <subcellularLocation>
        <location evidence="1">Cell outer membrane</location>
    </subcellularLocation>
</comment>
<name>C6XU02_PEDHD</name>
<dbReference type="KEGG" id="phe:Phep_1575"/>
<dbReference type="InterPro" id="IPR011990">
    <property type="entry name" value="TPR-like_helical_dom_sf"/>
</dbReference>
<dbReference type="PROSITE" id="PS51257">
    <property type="entry name" value="PROKAR_LIPOPROTEIN"/>
    <property type="match status" value="1"/>
</dbReference>
<comment type="similarity">
    <text evidence="2">Belongs to the SusD family.</text>
</comment>
<accession>C6XU02</accession>
<dbReference type="AlphaFoldDB" id="C6XU02"/>
<dbReference type="Pfam" id="PF07980">
    <property type="entry name" value="SusD_RagB"/>
    <property type="match status" value="1"/>
</dbReference>
<reference evidence="8 9" key="1">
    <citation type="journal article" date="2009" name="Stand. Genomic Sci.">
        <title>Complete genome sequence of Pedobacter heparinus type strain (HIM 762-3).</title>
        <authorList>
            <person name="Han C."/>
            <person name="Spring S."/>
            <person name="Lapidus A."/>
            <person name="Del Rio T.G."/>
            <person name="Tice H."/>
            <person name="Copeland A."/>
            <person name="Cheng J.F."/>
            <person name="Lucas S."/>
            <person name="Chen F."/>
            <person name="Nolan M."/>
            <person name="Bruce D."/>
            <person name="Goodwin L."/>
            <person name="Pitluck S."/>
            <person name="Ivanova N."/>
            <person name="Mavromatis K."/>
            <person name="Mikhailova N."/>
            <person name="Pati A."/>
            <person name="Chen A."/>
            <person name="Palaniappan K."/>
            <person name="Land M."/>
            <person name="Hauser L."/>
            <person name="Chang Y.J."/>
            <person name="Jeffries C.C."/>
            <person name="Saunders E."/>
            <person name="Chertkov O."/>
            <person name="Brettin T."/>
            <person name="Goker M."/>
            <person name="Rohde M."/>
            <person name="Bristow J."/>
            <person name="Eisen J.A."/>
            <person name="Markowitz V."/>
            <person name="Hugenholtz P."/>
            <person name="Kyrpides N.C."/>
            <person name="Klenk H.P."/>
            <person name="Detter J.C."/>
        </authorList>
    </citation>
    <scope>NUCLEOTIDE SEQUENCE [LARGE SCALE GENOMIC DNA]</scope>
    <source>
        <strain evidence="9">ATCC 13125 / DSM 2366 / CIP 104194 / JCM 7457 / NBRC 12017 / NCIMB 9290 / NRRL B-14731 / HIM 762-3</strain>
    </source>
</reference>